<evidence type="ECO:0000313" key="6">
    <source>
        <dbReference type="EMBL" id="AKJ29363.1"/>
    </source>
</evidence>
<keyword evidence="4" id="KW-1133">Transmembrane helix</keyword>
<evidence type="ECO:0000256" key="1">
    <source>
        <dbReference type="ARBA" id="ARBA00000085"/>
    </source>
</evidence>
<dbReference type="SUPFAM" id="SSF55874">
    <property type="entry name" value="ATPase domain of HSP90 chaperone/DNA topoisomerase II/histidine kinase"/>
    <property type="match status" value="1"/>
</dbReference>
<dbReference type="GO" id="GO:0000155">
    <property type="term" value="F:phosphorelay sensor kinase activity"/>
    <property type="evidence" value="ECO:0007669"/>
    <property type="project" value="InterPro"/>
</dbReference>
<evidence type="ECO:0000256" key="3">
    <source>
        <dbReference type="SAM" id="Coils"/>
    </source>
</evidence>
<keyword evidence="6" id="KW-0808">Transferase</keyword>
<dbReference type="InterPro" id="IPR005467">
    <property type="entry name" value="His_kinase_dom"/>
</dbReference>
<dbReference type="Gene3D" id="1.10.287.130">
    <property type="match status" value="1"/>
</dbReference>
<keyword evidence="7" id="KW-1185">Reference proteome</keyword>
<reference evidence="6 7" key="1">
    <citation type="submission" date="2015-05" db="EMBL/GenBank/DDBJ databases">
        <authorList>
            <person name="Tang B."/>
            <person name="Yu Y."/>
        </authorList>
    </citation>
    <scope>NUCLEOTIDE SEQUENCE [LARGE SCALE GENOMIC DNA]</scope>
    <source>
        <strain evidence="6 7">DSM 7029</strain>
    </source>
</reference>
<name>A0A0G3BN04_9BURK</name>
<keyword evidence="4" id="KW-0812">Transmembrane</keyword>
<feature type="transmembrane region" description="Helical" evidence="4">
    <location>
        <begin position="318"/>
        <end position="337"/>
    </location>
</feature>
<dbReference type="PANTHER" id="PTHR43065">
    <property type="entry name" value="SENSOR HISTIDINE KINASE"/>
    <property type="match status" value="1"/>
</dbReference>
<dbReference type="KEGG" id="pbh:AAW51_2672"/>
<dbReference type="PROSITE" id="PS50109">
    <property type="entry name" value="HIS_KIN"/>
    <property type="match status" value="1"/>
</dbReference>
<dbReference type="PANTHER" id="PTHR43065:SF42">
    <property type="entry name" value="TWO-COMPONENT SENSOR PPRA"/>
    <property type="match status" value="1"/>
</dbReference>
<dbReference type="EC" id="2.7.13.3" evidence="2"/>
<gene>
    <name evidence="6" type="ORF">AAW51_2672</name>
</gene>
<dbReference type="Proteomes" id="UP000035352">
    <property type="component" value="Chromosome"/>
</dbReference>
<dbReference type="RefSeq" id="WP_047195011.1">
    <property type="nucleotide sequence ID" value="NZ_CP011371.1"/>
</dbReference>
<sequence length="657" mass="70996">MRSALALGVLALLGAGWVYLYTLSHSADPVAHARTIGLVRHLRQLDSDWSAEVLRAQADLAKSYDALARPLPALDRLLRQLETQATGWDEPRLRGVIESIKSAVQTKTELVDEFKSQHALLKNSLHYLTTAVRDPEAAAHDKPAAAPAAADGMLSSVPGVADALERSVTLQATQPDATPGSSAVAAALRRKLAAARRTGTGGERPAIALVQAEDVLTPVVQRALRYHTTPDSAGAAGLQQALSRLRARLAADPAAWEGPMGNTLVHAEAILELRERQPVLLRQIASVPLAARLDKLADDLETRFDAQVARQSAYTRGLWVYSALLLALAVGAAGVLIQRHLGERRRLAALVERQARELKDNEAQLVHAQKMNALGELVAGLAHEVTTPLAAVRSGLQNTHELMATIAAVVGEAEALSTAMAQPKPADEAGRDERNAELTRRVRRLLMLREDLVSFDALDTVDQLLQEGMRSVDHIGQLVLNMLDFSRLNRGRIARVRVEDGIERMLAMARHLLGKIEVQRDFGQTEPVECDLAQINQVLLNLLRNAAQVLQDRDGRVVVRTRMHSPTQLSISVLDNGPGIAPDVLPKIWQPFYTTRPHGVGAGLGLSTSRKIVEAHGGSIFVRSQPGEGSEFIVLLPTVAPASLRHPPRAEVLAAAA</sequence>
<protein>
    <recommendedName>
        <fullName evidence="2">histidine kinase</fullName>
        <ecNumber evidence="2">2.7.13.3</ecNumber>
    </recommendedName>
</protein>
<dbReference type="SUPFAM" id="SSF47384">
    <property type="entry name" value="Homodimeric domain of signal transducing histidine kinase"/>
    <property type="match status" value="1"/>
</dbReference>
<dbReference type="Pfam" id="PF02518">
    <property type="entry name" value="HATPase_c"/>
    <property type="match status" value="1"/>
</dbReference>
<organism evidence="6 7">
    <name type="scientific">Caldimonas brevitalea</name>
    <dbReference type="NCBI Taxonomy" id="413882"/>
    <lineage>
        <taxon>Bacteria</taxon>
        <taxon>Pseudomonadati</taxon>
        <taxon>Pseudomonadota</taxon>
        <taxon>Betaproteobacteria</taxon>
        <taxon>Burkholderiales</taxon>
        <taxon>Sphaerotilaceae</taxon>
        <taxon>Caldimonas</taxon>
    </lineage>
</organism>
<dbReference type="InterPro" id="IPR004358">
    <property type="entry name" value="Sig_transdc_His_kin-like_C"/>
</dbReference>
<dbReference type="Gene3D" id="3.30.565.10">
    <property type="entry name" value="Histidine kinase-like ATPase, C-terminal domain"/>
    <property type="match status" value="1"/>
</dbReference>
<dbReference type="InterPro" id="IPR036890">
    <property type="entry name" value="HATPase_C_sf"/>
</dbReference>
<evidence type="ECO:0000259" key="5">
    <source>
        <dbReference type="PROSITE" id="PS50109"/>
    </source>
</evidence>
<accession>A0A0G3BN04</accession>
<feature type="domain" description="Histidine kinase" evidence="5">
    <location>
        <begin position="380"/>
        <end position="640"/>
    </location>
</feature>
<dbReference type="Pfam" id="PF19443">
    <property type="entry name" value="DAHL"/>
    <property type="match status" value="2"/>
</dbReference>
<feature type="coiled-coil region" evidence="3">
    <location>
        <begin position="344"/>
        <end position="371"/>
    </location>
</feature>
<evidence type="ECO:0000256" key="4">
    <source>
        <dbReference type="SAM" id="Phobius"/>
    </source>
</evidence>
<dbReference type="AlphaFoldDB" id="A0A0G3BN04"/>
<dbReference type="SMART" id="SM00387">
    <property type="entry name" value="HATPase_c"/>
    <property type="match status" value="1"/>
</dbReference>
<dbReference type="InterPro" id="IPR045812">
    <property type="entry name" value="DAHL"/>
</dbReference>
<evidence type="ECO:0000256" key="2">
    <source>
        <dbReference type="ARBA" id="ARBA00012438"/>
    </source>
</evidence>
<comment type="catalytic activity">
    <reaction evidence="1">
        <text>ATP + protein L-histidine = ADP + protein N-phospho-L-histidine.</text>
        <dbReference type="EC" id="2.7.13.3"/>
    </reaction>
</comment>
<dbReference type="STRING" id="413882.AAW51_2672"/>
<keyword evidence="6" id="KW-0418">Kinase</keyword>
<dbReference type="EMBL" id="CP011371">
    <property type="protein sequence ID" value="AKJ29363.1"/>
    <property type="molecule type" value="Genomic_DNA"/>
</dbReference>
<dbReference type="InterPro" id="IPR003594">
    <property type="entry name" value="HATPase_dom"/>
</dbReference>
<keyword evidence="4" id="KW-0472">Membrane</keyword>
<dbReference type="InterPro" id="IPR036097">
    <property type="entry name" value="HisK_dim/P_sf"/>
</dbReference>
<proteinExistence type="predicted"/>
<dbReference type="PRINTS" id="PR00344">
    <property type="entry name" value="BCTRLSENSOR"/>
</dbReference>
<keyword evidence="3" id="KW-0175">Coiled coil</keyword>
<evidence type="ECO:0000313" key="7">
    <source>
        <dbReference type="Proteomes" id="UP000035352"/>
    </source>
</evidence>